<name>A0ABX7UY82_9GAMM</name>
<dbReference type="Gene3D" id="3.50.30.50">
    <property type="entry name" value="Putative cyclase"/>
    <property type="match status" value="1"/>
</dbReference>
<dbReference type="EMBL" id="CP050854">
    <property type="protein sequence ID" value="QTF08598.1"/>
    <property type="molecule type" value="Genomic_DNA"/>
</dbReference>
<dbReference type="SUPFAM" id="SSF102198">
    <property type="entry name" value="Putative cyclase"/>
    <property type="match status" value="1"/>
</dbReference>
<dbReference type="InterPro" id="IPR007325">
    <property type="entry name" value="KFase/CYL"/>
</dbReference>
<dbReference type="RefSeq" id="WP_208226930.1">
    <property type="nucleotide sequence ID" value="NZ_CP050854.1"/>
</dbReference>
<dbReference type="Proteomes" id="UP000671960">
    <property type="component" value="Chromosome"/>
</dbReference>
<dbReference type="InterPro" id="IPR037175">
    <property type="entry name" value="KFase_sf"/>
</dbReference>
<gene>
    <name evidence="1" type="ORF">HC231_12295</name>
</gene>
<dbReference type="PANTHER" id="PTHR31118">
    <property type="entry name" value="CYCLASE-LIKE PROTEIN 2"/>
    <property type="match status" value="1"/>
</dbReference>
<protein>
    <submittedName>
        <fullName evidence="1">Cyclase family protein</fullName>
    </submittedName>
</protein>
<sequence>MGSKIIDLSQEIYQGMPVFPPHQPTMIFPNISHEESLKRSGFMFATNNLLISEHGPTHTDAPYEYDPNGDTIDRVDLSRFFGPAYGLDVSHVSPDSFITRNDIEAALDRHGFTLARGDIIMLYTGHYQRAYGTPEWLERYTGLDMGAAEFLARSGVGMIGVDSPSIDKTGDDNFCGHTVCRRSGMLNTENMCNLDKVAGKRFLYIGFPLKIRNGTGSPVRAIAVLNEGENK</sequence>
<dbReference type="PANTHER" id="PTHR31118:SF12">
    <property type="entry name" value="CYCLASE-LIKE PROTEIN 2"/>
    <property type="match status" value="1"/>
</dbReference>
<organism evidence="1 2">
    <name type="scientific">Brenneria izadpanahii</name>
    <dbReference type="NCBI Taxonomy" id="2722756"/>
    <lineage>
        <taxon>Bacteria</taxon>
        <taxon>Pseudomonadati</taxon>
        <taxon>Pseudomonadota</taxon>
        <taxon>Gammaproteobacteria</taxon>
        <taxon>Enterobacterales</taxon>
        <taxon>Pectobacteriaceae</taxon>
        <taxon>Brenneria</taxon>
    </lineage>
</organism>
<evidence type="ECO:0000313" key="2">
    <source>
        <dbReference type="Proteomes" id="UP000671960"/>
    </source>
</evidence>
<keyword evidence="2" id="KW-1185">Reference proteome</keyword>
<evidence type="ECO:0000313" key="1">
    <source>
        <dbReference type="EMBL" id="QTF08598.1"/>
    </source>
</evidence>
<dbReference type="Pfam" id="PF04199">
    <property type="entry name" value="Cyclase"/>
    <property type="match status" value="1"/>
</dbReference>
<reference evidence="1 2" key="1">
    <citation type="submission" date="2020-03" db="EMBL/GenBank/DDBJ databases">
        <authorList>
            <person name="Bakhshi Ganjeh M."/>
        </authorList>
    </citation>
    <scope>NUCLEOTIDE SEQUENCE [LARGE SCALE GENOMIC DNA]</scope>
    <source>
        <strain evidence="2">Iran 50</strain>
    </source>
</reference>
<proteinExistence type="predicted"/>
<accession>A0ABX7UY82</accession>